<evidence type="ECO:0000313" key="1">
    <source>
        <dbReference type="EMBL" id="TRM56699.1"/>
    </source>
</evidence>
<name>A0A550BVW2_9AGAR</name>
<sequence length="404" mass="45554">MFSASAEAPTLPQELIHAVIGCVAASKDHPSLRQCALSHRCMLQESQRHLFAEIVLELPLWPSALDSRAGGSTVAQRLFEVLQRSTHLAAYIRGLNIVEHSHRRPASRRPLCYGFAGESVLSKIMPMLCNLVTLALVCAGGSRIPDAFVDSLTLPSLQRLSIYGARISPHVLNVLPSLRELRCSNVAWVASDSFTSRAPTRLMTGLQRLELCGVHLDTCKGMIKFFASEASCHLAHLVHLDVVELDIPYALLNALLRHCKDTLQYLHFYGLVNYLDPLNADLSILPVLRELNIVFMDPNHTHIYDAQWSFVFQWLKSVHPLRRLALRLCFDPTSDTLTRDAKEWKILDDLLGSSHKKFAQVDFYNDDCEEPVIERALPRARESLGSNLRLCVRKEPINFFPVYR</sequence>
<dbReference type="OrthoDB" id="3070253at2759"/>
<organism evidence="1 2">
    <name type="scientific">Schizophyllum amplum</name>
    <dbReference type="NCBI Taxonomy" id="97359"/>
    <lineage>
        <taxon>Eukaryota</taxon>
        <taxon>Fungi</taxon>
        <taxon>Dikarya</taxon>
        <taxon>Basidiomycota</taxon>
        <taxon>Agaricomycotina</taxon>
        <taxon>Agaricomycetes</taxon>
        <taxon>Agaricomycetidae</taxon>
        <taxon>Agaricales</taxon>
        <taxon>Schizophyllaceae</taxon>
        <taxon>Schizophyllum</taxon>
    </lineage>
</organism>
<proteinExistence type="predicted"/>
<evidence type="ECO:0008006" key="3">
    <source>
        <dbReference type="Google" id="ProtNLM"/>
    </source>
</evidence>
<protein>
    <recommendedName>
        <fullName evidence="3">F-box domain-containing protein</fullName>
    </recommendedName>
</protein>
<dbReference type="InterPro" id="IPR032675">
    <property type="entry name" value="LRR_dom_sf"/>
</dbReference>
<comment type="caution">
    <text evidence="1">The sequence shown here is derived from an EMBL/GenBank/DDBJ whole genome shotgun (WGS) entry which is preliminary data.</text>
</comment>
<gene>
    <name evidence="1" type="ORF">BD626DRAFT_242546</name>
</gene>
<dbReference type="EMBL" id="VDMD01000061">
    <property type="protein sequence ID" value="TRM56699.1"/>
    <property type="molecule type" value="Genomic_DNA"/>
</dbReference>
<dbReference type="AlphaFoldDB" id="A0A550BVW2"/>
<accession>A0A550BVW2</accession>
<dbReference type="Gene3D" id="3.80.10.10">
    <property type="entry name" value="Ribonuclease Inhibitor"/>
    <property type="match status" value="1"/>
</dbReference>
<dbReference type="Proteomes" id="UP000320762">
    <property type="component" value="Unassembled WGS sequence"/>
</dbReference>
<keyword evidence="2" id="KW-1185">Reference proteome</keyword>
<dbReference type="SUPFAM" id="SSF52047">
    <property type="entry name" value="RNI-like"/>
    <property type="match status" value="1"/>
</dbReference>
<evidence type="ECO:0000313" key="2">
    <source>
        <dbReference type="Proteomes" id="UP000320762"/>
    </source>
</evidence>
<reference evidence="1 2" key="1">
    <citation type="journal article" date="2019" name="New Phytol.">
        <title>Comparative genomics reveals unique wood-decay strategies and fruiting body development in the Schizophyllaceae.</title>
        <authorList>
            <person name="Almasi E."/>
            <person name="Sahu N."/>
            <person name="Krizsan K."/>
            <person name="Balint B."/>
            <person name="Kovacs G.M."/>
            <person name="Kiss B."/>
            <person name="Cseklye J."/>
            <person name="Drula E."/>
            <person name="Henrissat B."/>
            <person name="Nagy I."/>
            <person name="Chovatia M."/>
            <person name="Adam C."/>
            <person name="LaButti K."/>
            <person name="Lipzen A."/>
            <person name="Riley R."/>
            <person name="Grigoriev I.V."/>
            <person name="Nagy L.G."/>
        </authorList>
    </citation>
    <scope>NUCLEOTIDE SEQUENCE [LARGE SCALE GENOMIC DNA]</scope>
    <source>
        <strain evidence="1 2">NL-1724</strain>
    </source>
</reference>